<evidence type="ECO:0000313" key="3">
    <source>
        <dbReference type="EMBL" id="SFQ12697.1"/>
    </source>
</evidence>
<evidence type="ECO:0000313" key="4">
    <source>
        <dbReference type="Proteomes" id="UP000182762"/>
    </source>
</evidence>
<keyword evidence="3" id="KW-0966">Cell projection</keyword>
<dbReference type="Gene3D" id="2.40.10.220">
    <property type="entry name" value="predicted glycosyltransferase like domains"/>
    <property type="match status" value="1"/>
</dbReference>
<dbReference type="Pfam" id="PF12945">
    <property type="entry name" value="PilZNR"/>
    <property type="match status" value="1"/>
</dbReference>
<name>A0A1I5VZC9_9BACI</name>
<dbReference type="InterPro" id="IPR009926">
    <property type="entry name" value="T3SS_YcgR_PilZN"/>
</dbReference>
<comment type="caution">
    <text evidence="3">The sequence shown here is derived from an EMBL/GenBank/DDBJ whole genome shotgun (WGS) entry which is preliminary data.</text>
</comment>
<reference evidence="3 4" key="1">
    <citation type="submission" date="2016-10" db="EMBL/GenBank/DDBJ databases">
        <authorList>
            <person name="Varghese N."/>
            <person name="Submissions S."/>
        </authorList>
    </citation>
    <scope>NUCLEOTIDE SEQUENCE [LARGE SCALE GENOMIC DNA]</scope>
    <source>
        <strain evidence="3 4">DSM 13796</strain>
    </source>
</reference>
<dbReference type="Pfam" id="PF07238">
    <property type="entry name" value="PilZ"/>
    <property type="match status" value="1"/>
</dbReference>
<organism evidence="3 4">
    <name type="scientific">Priestia endophytica DSM 13796</name>
    <dbReference type="NCBI Taxonomy" id="1121089"/>
    <lineage>
        <taxon>Bacteria</taxon>
        <taxon>Bacillati</taxon>
        <taxon>Bacillota</taxon>
        <taxon>Bacilli</taxon>
        <taxon>Bacillales</taxon>
        <taxon>Bacillaceae</taxon>
        <taxon>Priestia</taxon>
    </lineage>
</organism>
<protein>
    <submittedName>
        <fullName evidence="3">C-di-GMP-binding flagellar brake protein YcgR, contains PilZNR and PilZ domains</fullName>
    </submittedName>
</protein>
<dbReference type="SUPFAM" id="SSF141371">
    <property type="entry name" value="PilZ domain-like"/>
    <property type="match status" value="1"/>
</dbReference>
<dbReference type="Proteomes" id="UP000182762">
    <property type="component" value="Unassembled WGS sequence"/>
</dbReference>
<sequence>MCMELKIGTSLMLEEVKGEGKYYCKVVEEGAGYIYIDYPIHQATKKSAFLLMHTRLKSYFVEGDGVTYHFLTEVVGRIKKEIPMIQLHYKGKESLVKHQRREYVRVDATLPAALHSLNGTFEPFTTITKNISASGALLAVKEKGVFFQKGDKINVWLVFELYDQYYHIQTEVEVINILPSHVEKQHNVGVKFLTLGVKEREALIRYTLEVQRELKRKGLL</sequence>
<feature type="domain" description="Type III secretion system flagellar brake protein YcgR PilZN" evidence="2">
    <location>
        <begin position="6"/>
        <end position="89"/>
    </location>
</feature>
<keyword evidence="4" id="KW-1185">Reference proteome</keyword>
<keyword evidence="3" id="KW-0969">Cilium</keyword>
<keyword evidence="3" id="KW-0282">Flagellum</keyword>
<proteinExistence type="predicted"/>
<dbReference type="InterPro" id="IPR009875">
    <property type="entry name" value="PilZ_domain"/>
</dbReference>
<evidence type="ECO:0000259" key="1">
    <source>
        <dbReference type="Pfam" id="PF07238"/>
    </source>
</evidence>
<accession>A0A1I5VZC9</accession>
<gene>
    <name evidence="3" type="ORF">SAMN02745910_00321</name>
</gene>
<evidence type="ECO:0000259" key="2">
    <source>
        <dbReference type="Pfam" id="PF12945"/>
    </source>
</evidence>
<dbReference type="EMBL" id="FOXX01000001">
    <property type="protein sequence ID" value="SFQ12697.1"/>
    <property type="molecule type" value="Genomic_DNA"/>
</dbReference>
<feature type="domain" description="PilZ" evidence="1">
    <location>
        <begin position="99"/>
        <end position="208"/>
    </location>
</feature>